<dbReference type="VEuPathDB" id="VectorBase:AMAM018127"/>
<accession>A0A182T267</accession>
<sequence length="127" mass="14734">MLNNFIPPTYKTNQWRRKRSSSNESKANESNKNVLPALIEFIDSSEQLPAFDINKETRLQIVEHPVIHALLYKNVLPALIEFIDSSEQLPASDINKETRLQIVEHPVIHALLYIRDPPSKWYIRAES</sequence>
<dbReference type="Proteomes" id="UP000075901">
    <property type="component" value="Unassembled WGS sequence"/>
</dbReference>
<organism evidence="1 2">
    <name type="scientific">Anopheles maculatus</name>
    <dbReference type="NCBI Taxonomy" id="74869"/>
    <lineage>
        <taxon>Eukaryota</taxon>
        <taxon>Metazoa</taxon>
        <taxon>Ecdysozoa</taxon>
        <taxon>Arthropoda</taxon>
        <taxon>Hexapoda</taxon>
        <taxon>Insecta</taxon>
        <taxon>Pterygota</taxon>
        <taxon>Neoptera</taxon>
        <taxon>Endopterygota</taxon>
        <taxon>Diptera</taxon>
        <taxon>Nematocera</taxon>
        <taxon>Culicoidea</taxon>
        <taxon>Culicidae</taxon>
        <taxon>Anophelinae</taxon>
        <taxon>Anopheles</taxon>
        <taxon>Anopheles maculatus group</taxon>
    </lineage>
</organism>
<name>A0A182T267_9DIPT</name>
<dbReference type="EnsemblMetazoa" id="AMAM018127-RA">
    <property type="protein sequence ID" value="AMAM018127-PA"/>
    <property type="gene ID" value="AMAM018127"/>
</dbReference>
<evidence type="ECO:0000313" key="1">
    <source>
        <dbReference type="EnsemblMetazoa" id="AMAM018127-PA"/>
    </source>
</evidence>
<dbReference type="AlphaFoldDB" id="A0A182T267"/>
<proteinExistence type="predicted"/>
<protein>
    <submittedName>
        <fullName evidence="1">Uncharacterized protein</fullName>
    </submittedName>
</protein>
<reference evidence="1" key="2">
    <citation type="submission" date="2020-05" db="UniProtKB">
        <authorList>
            <consortium name="EnsemblMetazoa"/>
        </authorList>
    </citation>
    <scope>IDENTIFICATION</scope>
    <source>
        <strain evidence="1">maculatus3</strain>
    </source>
</reference>
<reference evidence="2" key="1">
    <citation type="submission" date="2013-09" db="EMBL/GenBank/DDBJ databases">
        <title>The Genome Sequence of Anopheles maculatus species B.</title>
        <authorList>
            <consortium name="The Broad Institute Genomics Platform"/>
            <person name="Neafsey D.E."/>
            <person name="Besansky N."/>
            <person name="Howell P."/>
            <person name="Walton C."/>
            <person name="Young S.K."/>
            <person name="Zeng Q."/>
            <person name="Gargeya S."/>
            <person name="Fitzgerald M."/>
            <person name="Haas B."/>
            <person name="Abouelleil A."/>
            <person name="Allen A.W."/>
            <person name="Alvarado L."/>
            <person name="Arachchi H.M."/>
            <person name="Berlin A.M."/>
            <person name="Chapman S.B."/>
            <person name="Gainer-Dewar J."/>
            <person name="Goldberg J."/>
            <person name="Griggs A."/>
            <person name="Gujja S."/>
            <person name="Hansen M."/>
            <person name="Howarth C."/>
            <person name="Imamovic A."/>
            <person name="Ireland A."/>
            <person name="Larimer J."/>
            <person name="McCowan C."/>
            <person name="Murphy C."/>
            <person name="Pearson M."/>
            <person name="Poon T.W."/>
            <person name="Priest M."/>
            <person name="Roberts A."/>
            <person name="Saif S."/>
            <person name="Shea T."/>
            <person name="Sisk P."/>
            <person name="Sykes S."/>
            <person name="Wortman J."/>
            <person name="Nusbaum C."/>
            <person name="Birren B."/>
        </authorList>
    </citation>
    <scope>NUCLEOTIDE SEQUENCE [LARGE SCALE GENOMIC DNA]</scope>
    <source>
        <strain evidence="2">maculatus3</strain>
    </source>
</reference>
<keyword evidence="2" id="KW-1185">Reference proteome</keyword>
<evidence type="ECO:0000313" key="2">
    <source>
        <dbReference type="Proteomes" id="UP000075901"/>
    </source>
</evidence>